<accession>A0A6P6SA44</accession>
<proteinExistence type="predicted"/>
<dbReference type="GeneID" id="113689066"/>
<dbReference type="Proteomes" id="UP001652660">
    <property type="component" value="Chromosome 5c"/>
</dbReference>
<sequence>MAKTKIPGHIKFGNPTAQALIQKRKESVENPPIKELNRLEEIARYYDSPEAKQAATDLTHYVCFLQTKNSRSPSEEVENRSKMLKMLRKWTSWDNICRFFKRVW</sequence>
<gene>
    <name evidence="2" type="primary">LOC113689066</name>
</gene>
<protein>
    <submittedName>
        <fullName evidence="2">Uncharacterized protein isoform X1</fullName>
    </submittedName>
</protein>
<dbReference type="RefSeq" id="XP_027062701.1">
    <property type="nucleotide sequence ID" value="XM_027206900.2"/>
</dbReference>
<evidence type="ECO:0000313" key="2">
    <source>
        <dbReference type="RefSeq" id="XP_027062701.1"/>
    </source>
</evidence>
<keyword evidence="1" id="KW-1185">Reference proteome</keyword>
<dbReference type="AlphaFoldDB" id="A0A6P6SA44"/>
<name>A0A6P6SA44_COFAR</name>
<evidence type="ECO:0000313" key="1">
    <source>
        <dbReference type="Proteomes" id="UP001652660"/>
    </source>
</evidence>
<reference evidence="1" key="1">
    <citation type="journal article" date="2025" name="Foods">
        <title>Unveiling the Microbial Signatures of Arabica Coffee Cherries: Insights into Ripeness Specific Diversity, Functional Traits, and Implications for Quality and Safety.</title>
        <authorList>
            <consortium name="RefSeq"/>
            <person name="Tenea G.N."/>
            <person name="Cifuentes V."/>
            <person name="Reyes P."/>
            <person name="Cevallos-Vallejos M."/>
        </authorList>
    </citation>
    <scope>NUCLEOTIDE SEQUENCE [LARGE SCALE GENOMIC DNA]</scope>
</reference>
<organism evidence="1 2">
    <name type="scientific">Coffea arabica</name>
    <name type="common">Arabian coffee</name>
    <dbReference type="NCBI Taxonomy" id="13443"/>
    <lineage>
        <taxon>Eukaryota</taxon>
        <taxon>Viridiplantae</taxon>
        <taxon>Streptophyta</taxon>
        <taxon>Embryophyta</taxon>
        <taxon>Tracheophyta</taxon>
        <taxon>Spermatophyta</taxon>
        <taxon>Magnoliopsida</taxon>
        <taxon>eudicotyledons</taxon>
        <taxon>Gunneridae</taxon>
        <taxon>Pentapetalae</taxon>
        <taxon>asterids</taxon>
        <taxon>lamiids</taxon>
        <taxon>Gentianales</taxon>
        <taxon>Rubiaceae</taxon>
        <taxon>Ixoroideae</taxon>
        <taxon>Gardenieae complex</taxon>
        <taxon>Bertiereae - Coffeeae clade</taxon>
        <taxon>Coffeeae</taxon>
        <taxon>Coffea</taxon>
    </lineage>
</organism>
<reference evidence="2" key="2">
    <citation type="submission" date="2025-08" db="UniProtKB">
        <authorList>
            <consortium name="RefSeq"/>
        </authorList>
    </citation>
    <scope>IDENTIFICATION</scope>
    <source>
        <tissue evidence="2">Leaves</tissue>
    </source>
</reference>